<dbReference type="AlphaFoldDB" id="A0A645GQY2"/>
<gene>
    <name evidence="2" type="ORF">SDC9_175740</name>
</gene>
<feature type="compositionally biased region" description="Basic and acidic residues" evidence="1">
    <location>
        <begin position="37"/>
        <end position="46"/>
    </location>
</feature>
<accession>A0A645GQY2</accession>
<evidence type="ECO:0000313" key="2">
    <source>
        <dbReference type="EMBL" id="MPN28299.1"/>
    </source>
</evidence>
<feature type="compositionally biased region" description="Basic and acidic residues" evidence="1">
    <location>
        <begin position="66"/>
        <end position="76"/>
    </location>
</feature>
<evidence type="ECO:0000256" key="1">
    <source>
        <dbReference type="SAM" id="MobiDB-lite"/>
    </source>
</evidence>
<dbReference type="EMBL" id="VSSQ01078534">
    <property type="protein sequence ID" value="MPN28299.1"/>
    <property type="molecule type" value="Genomic_DNA"/>
</dbReference>
<comment type="caution">
    <text evidence="2">The sequence shown here is derived from an EMBL/GenBank/DDBJ whole genome shotgun (WGS) entry which is preliminary data.</text>
</comment>
<sequence length="76" mass="8812">MKEKAHKAHKSQYQGLTGCRQRKFAAIPGGGKQHRQREHEAQEHHQQGVRLLQSDLCPREAGAPKNYRERREDVDL</sequence>
<organism evidence="2">
    <name type="scientific">bioreactor metagenome</name>
    <dbReference type="NCBI Taxonomy" id="1076179"/>
    <lineage>
        <taxon>unclassified sequences</taxon>
        <taxon>metagenomes</taxon>
        <taxon>ecological metagenomes</taxon>
    </lineage>
</organism>
<proteinExistence type="predicted"/>
<reference evidence="2" key="1">
    <citation type="submission" date="2019-08" db="EMBL/GenBank/DDBJ databases">
        <authorList>
            <person name="Kucharzyk K."/>
            <person name="Murdoch R.W."/>
            <person name="Higgins S."/>
            <person name="Loffler F."/>
        </authorList>
    </citation>
    <scope>NUCLEOTIDE SEQUENCE</scope>
</reference>
<feature type="region of interest" description="Disordered" evidence="1">
    <location>
        <begin position="1"/>
        <end position="76"/>
    </location>
</feature>
<feature type="compositionally biased region" description="Basic residues" evidence="1">
    <location>
        <begin position="1"/>
        <end position="10"/>
    </location>
</feature>
<name>A0A645GQY2_9ZZZZ</name>
<protein>
    <submittedName>
        <fullName evidence="2">Uncharacterized protein</fullName>
    </submittedName>
</protein>